<evidence type="ECO:0000313" key="6">
    <source>
        <dbReference type="Proteomes" id="UP000231279"/>
    </source>
</evidence>
<keyword evidence="2 3" id="KW-0238">DNA-binding</keyword>
<evidence type="ECO:0000256" key="3">
    <source>
        <dbReference type="RuleBase" id="RU000682"/>
    </source>
</evidence>
<gene>
    <name evidence="5" type="ORF">CDL12_01732</name>
</gene>
<reference evidence="6" key="1">
    <citation type="journal article" date="2018" name="Gigascience">
        <title>Genome assembly of the Pink Ipe (Handroanthus impetiginosus, Bignoniaceae), a highly valued, ecologically keystone Neotropical timber forest tree.</title>
        <authorList>
            <person name="Silva-Junior O.B."/>
            <person name="Grattapaglia D."/>
            <person name="Novaes E."/>
            <person name="Collevatti R.G."/>
        </authorList>
    </citation>
    <scope>NUCLEOTIDE SEQUENCE [LARGE SCALE GENOMIC DNA]</scope>
    <source>
        <strain evidence="6">cv. UFG-1</strain>
    </source>
</reference>
<sequence>MAKRFEKYQIDFLEAAFEESQHFTKEKTIYLRRVTGLDMEKIASWFSRKRAWKRAKESRGNLIICFIMAIFKKVTLDDYGTILEYINRSREAELEEENQPLKRQLTIIEGRGGDLQFDAIISSINGYL</sequence>
<dbReference type="InterPro" id="IPR009057">
    <property type="entry name" value="Homeodomain-like_sf"/>
</dbReference>
<organism evidence="5 6">
    <name type="scientific">Handroanthus impetiginosus</name>
    <dbReference type="NCBI Taxonomy" id="429701"/>
    <lineage>
        <taxon>Eukaryota</taxon>
        <taxon>Viridiplantae</taxon>
        <taxon>Streptophyta</taxon>
        <taxon>Embryophyta</taxon>
        <taxon>Tracheophyta</taxon>
        <taxon>Spermatophyta</taxon>
        <taxon>Magnoliopsida</taxon>
        <taxon>eudicotyledons</taxon>
        <taxon>Gunneridae</taxon>
        <taxon>Pentapetalae</taxon>
        <taxon>asterids</taxon>
        <taxon>lamiids</taxon>
        <taxon>Lamiales</taxon>
        <taxon>Bignoniaceae</taxon>
        <taxon>Crescentiina</taxon>
        <taxon>Tabebuia alliance</taxon>
        <taxon>Handroanthus</taxon>
    </lineage>
</organism>
<comment type="caution">
    <text evidence="5">The sequence shown here is derived from an EMBL/GenBank/DDBJ whole genome shotgun (WGS) entry which is preliminary data.</text>
</comment>
<dbReference type="EMBL" id="NKXS01000220">
    <property type="protein sequence ID" value="PIN25539.1"/>
    <property type="molecule type" value="Genomic_DNA"/>
</dbReference>
<protein>
    <recommendedName>
        <fullName evidence="4">Homeobox domain-containing protein</fullName>
    </recommendedName>
</protein>
<dbReference type="SMART" id="SM00389">
    <property type="entry name" value="HOX"/>
    <property type="match status" value="1"/>
</dbReference>
<feature type="domain" description="Homeobox" evidence="4">
    <location>
        <begin position="1"/>
        <end position="56"/>
    </location>
</feature>
<evidence type="ECO:0000313" key="5">
    <source>
        <dbReference type="EMBL" id="PIN25539.1"/>
    </source>
</evidence>
<evidence type="ECO:0000259" key="4">
    <source>
        <dbReference type="PROSITE" id="PS50071"/>
    </source>
</evidence>
<evidence type="ECO:0000256" key="2">
    <source>
        <dbReference type="PROSITE-ProRule" id="PRU00108"/>
    </source>
</evidence>
<keyword evidence="2 3" id="KW-0539">Nucleus</keyword>
<dbReference type="GO" id="GO:0005634">
    <property type="term" value="C:nucleus"/>
    <property type="evidence" value="ECO:0007669"/>
    <property type="project" value="UniProtKB-SubCell"/>
</dbReference>
<dbReference type="InterPro" id="IPR001356">
    <property type="entry name" value="HD"/>
</dbReference>
<feature type="DNA-binding region" description="Homeobox" evidence="2">
    <location>
        <begin position="3"/>
        <end position="57"/>
    </location>
</feature>
<keyword evidence="2 3" id="KW-0371">Homeobox</keyword>
<dbReference type="OrthoDB" id="905603at2759"/>
<keyword evidence="6" id="KW-1185">Reference proteome</keyword>
<dbReference type="Pfam" id="PF00046">
    <property type="entry name" value="Homeodomain"/>
    <property type="match status" value="1"/>
</dbReference>
<comment type="subcellular location">
    <subcellularLocation>
        <location evidence="1 2 3">Nucleus</location>
    </subcellularLocation>
</comment>
<dbReference type="SUPFAM" id="SSF46689">
    <property type="entry name" value="Homeodomain-like"/>
    <property type="match status" value="1"/>
</dbReference>
<dbReference type="PROSITE" id="PS50071">
    <property type="entry name" value="HOMEOBOX_2"/>
    <property type="match status" value="1"/>
</dbReference>
<dbReference type="Gene3D" id="1.10.10.60">
    <property type="entry name" value="Homeodomain-like"/>
    <property type="match status" value="1"/>
</dbReference>
<proteinExistence type="predicted"/>
<dbReference type="Proteomes" id="UP000231279">
    <property type="component" value="Unassembled WGS sequence"/>
</dbReference>
<name>A0A2G9I701_9LAMI</name>
<dbReference type="CDD" id="cd00086">
    <property type="entry name" value="homeodomain"/>
    <property type="match status" value="1"/>
</dbReference>
<dbReference type="AlphaFoldDB" id="A0A2G9I701"/>
<dbReference type="GO" id="GO:0003677">
    <property type="term" value="F:DNA binding"/>
    <property type="evidence" value="ECO:0007669"/>
    <property type="project" value="UniProtKB-UniRule"/>
</dbReference>
<accession>A0A2G9I701</accession>
<evidence type="ECO:0000256" key="1">
    <source>
        <dbReference type="ARBA" id="ARBA00004123"/>
    </source>
</evidence>